<organism evidence="2 3">
    <name type="scientific">Candidatus Auribacter fodinae</name>
    <dbReference type="NCBI Taxonomy" id="2093366"/>
    <lineage>
        <taxon>Bacteria</taxon>
        <taxon>Pseudomonadati</taxon>
        <taxon>Candidatus Auribacterota</taxon>
        <taxon>Candidatus Auribacteria</taxon>
        <taxon>Candidatus Auribacterales</taxon>
        <taxon>Candidatus Auribacteraceae</taxon>
        <taxon>Candidatus Auribacter</taxon>
    </lineage>
</organism>
<protein>
    <recommendedName>
        <fullName evidence="4">Transporter</fullName>
    </recommendedName>
</protein>
<sequence>MGSGTKKTAVIAMLGIMMCSVSVKAEESENWIPVFDDALSQATEISPVEVELGFTLANMYLWRGQKLGSDTSWMPYVTVSPDFEPLGNASFTYWADMTQHVEGDDNLEMDFVFDYTVEMMDLLALCCYDQNAAPEWANLLLDLSLSAGYINYYFPPTQDDSHEVYGSITFNKIPLNPSMAIYNDFGQGSGVWLEWGVSHAFDLKYFMLNVYSILGYNHRQWGKTSALSTIVYGASIPVPLGAHMKIEPFLSYSQRLERTFTDDDTDLVHDEWYGGFNYSISF</sequence>
<evidence type="ECO:0008006" key="4">
    <source>
        <dbReference type="Google" id="ProtNLM"/>
    </source>
</evidence>
<proteinExistence type="predicted"/>
<evidence type="ECO:0000256" key="1">
    <source>
        <dbReference type="SAM" id="SignalP"/>
    </source>
</evidence>
<evidence type="ECO:0000313" key="2">
    <source>
        <dbReference type="EMBL" id="RJP58126.1"/>
    </source>
</evidence>
<dbReference type="EMBL" id="QZJZ01000071">
    <property type="protein sequence ID" value="RJP58126.1"/>
    <property type="molecule type" value="Genomic_DNA"/>
</dbReference>
<reference evidence="2 3" key="1">
    <citation type="journal article" date="2017" name="ISME J.">
        <title>Energy and carbon metabolisms in a deep terrestrial subsurface fluid microbial community.</title>
        <authorList>
            <person name="Momper L."/>
            <person name="Jungbluth S.P."/>
            <person name="Lee M.D."/>
            <person name="Amend J.P."/>
        </authorList>
    </citation>
    <scope>NUCLEOTIDE SEQUENCE [LARGE SCALE GENOMIC DNA]</scope>
    <source>
        <strain evidence="2">SURF_26</strain>
    </source>
</reference>
<accession>A0A3A4R124</accession>
<keyword evidence="1" id="KW-0732">Signal</keyword>
<evidence type="ECO:0000313" key="3">
    <source>
        <dbReference type="Proteomes" id="UP000266426"/>
    </source>
</evidence>
<dbReference type="AlphaFoldDB" id="A0A3A4R124"/>
<dbReference type="Proteomes" id="UP000266426">
    <property type="component" value="Unassembled WGS sequence"/>
</dbReference>
<name>A0A3A4R124_9BACT</name>
<feature type="signal peptide" evidence="1">
    <location>
        <begin position="1"/>
        <end position="25"/>
    </location>
</feature>
<gene>
    <name evidence="2" type="ORF">C4541_08845</name>
</gene>
<feature type="chain" id="PRO_5017430223" description="Transporter" evidence="1">
    <location>
        <begin position="26"/>
        <end position="282"/>
    </location>
</feature>
<comment type="caution">
    <text evidence="2">The sequence shown here is derived from an EMBL/GenBank/DDBJ whole genome shotgun (WGS) entry which is preliminary data.</text>
</comment>